<dbReference type="Proteomes" id="UP000051977">
    <property type="component" value="Unassembled WGS sequence"/>
</dbReference>
<evidence type="ECO:0000313" key="3">
    <source>
        <dbReference type="Proteomes" id="UP000051977"/>
    </source>
</evidence>
<accession>A0ABR5PEJ6</accession>
<feature type="transmembrane region" description="Helical" evidence="1">
    <location>
        <begin position="6"/>
        <end position="22"/>
    </location>
</feature>
<evidence type="ECO:0000313" key="2">
    <source>
        <dbReference type="EMBL" id="KRL16987.1"/>
    </source>
</evidence>
<feature type="transmembrane region" description="Helical" evidence="1">
    <location>
        <begin position="42"/>
        <end position="61"/>
    </location>
</feature>
<sequence>MGALLLLIALFNVLVMMRIRNFKEQLMGKSTLSQWPTKRKVIWPLVIGFTSMTVISWYLNVGDTSDASWLAIGFWIVALADEIIYYQRKKHGTL</sequence>
<protein>
    <submittedName>
        <fullName evidence="2">Uncharacterized protein</fullName>
    </submittedName>
</protein>
<keyword evidence="1" id="KW-0472">Membrane</keyword>
<keyword evidence="1" id="KW-0812">Transmembrane</keyword>
<evidence type="ECO:0000256" key="1">
    <source>
        <dbReference type="SAM" id="Phobius"/>
    </source>
</evidence>
<keyword evidence="3" id="KW-1185">Reference proteome</keyword>
<feature type="transmembrane region" description="Helical" evidence="1">
    <location>
        <begin position="67"/>
        <end position="86"/>
    </location>
</feature>
<gene>
    <name evidence="2" type="ORF">FD12_GL002345</name>
</gene>
<proteinExistence type="predicted"/>
<comment type="caution">
    <text evidence="2">The sequence shown here is derived from an EMBL/GenBank/DDBJ whole genome shotgun (WGS) entry which is preliminary data.</text>
</comment>
<reference evidence="2 3" key="1">
    <citation type="journal article" date="2015" name="Genome Announc.">
        <title>Expanding the biotechnology potential of lactobacilli through comparative genomics of 213 strains and associated genera.</title>
        <authorList>
            <person name="Sun Z."/>
            <person name="Harris H.M."/>
            <person name="McCann A."/>
            <person name="Guo C."/>
            <person name="Argimon S."/>
            <person name="Zhang W."/>
            <person name="Yang X."/>
            <person name="Jeffery I.B."/>
            <person name="Cooney J.C."/>
            <person name="Kagawa T.F."/>
            <person name="Liu W."/>
            <person name="Song Y."/>
            <person name="Salvetti E."/>
            <person name="Wrobel A."/>
            <person name="Rasinkangas P."/>
            <person name="Parkhill J."/>
            <person name="Rea M.C."/>
            <person name="O'Sullivan O."/>
            <person name="Ritari J."/>
            <person name="Douillard F.P."/>
            <person name="Paul Ross R."/>
            <person name="Yang R."/>
            <person name="Briner A.E."/>
            <person name="Felis G.E."/>
            <person name="de Vos W.M."/>
            <person name="Barrangou R."/>
            <person name="Klaenhammer T.R."/>
            <person name="Caufield P.W."/>
            <person name="Cui Y."/>
            <person name="Zhang H."/>
            <person name="O'Toole P.W."/>
        </authorList>
    </citation>
    <scope>NUCLEOTIDE SEQUENCE [LARGE SCALE GENOMIC DNA]</scope>
    <source>
        <strain evidence="2 3">DSM 19907</strain>
    </source>
</reference>
<name>A0ABR5PEJ6_9LACO</name>
<dbReference type="EMBL" id="AZEI01000048">
    <property type="protein sequence ID" value="KRL16987.1"/>
    <property type="molecule type" value="Genomic_DNA"/>
</dbReference>
<keyword evidence="1" id="KW-1133">Transmembrane helix</keyword>
<organism evidence="2 3">
    <name type="scientific">Lentilactobacillus rapi DSM 19907 = JCM 15042</name>
    <dbReference type="NCBI Taxonomy" id="1423795"/>
    <lineage>
        <taxon>Bacteria</taxon>
        <taxon>Bacillati</taxon>
        <taxon>Bacillota</taxon>
        <taxon>Bacilli</taxon>
        <taxon>Lactobacillales</taxon>
        <taxon>Lactobacillaceae</taxon>
        <taxon>Lentilactobacillus</taxon>
    </lineage>
</organism>